<evidence type="ECO:0000256" key="1">
    <source>
        <dbReference type="ARBA" id="ARBA00004533"/>
    </source>
</evidence>
<evidence type="ECO:0000256" key="2">
    <source>
        <dbReference type="ARBA" id="ARBA00022475"/>
    </source>
</evidence>
<evidence type="ECO:0000256" key="3">
    <source>
        <dbReference type="ARBA" id="ARBA00022519"/>
    </source>
</evidence>
<reference evidence="7" key="1">
    <citation type="submission" date="2021-12" db="EMBL/GenBank/DDBJ databases">
        <title>Novel species in genus Dyadobacter.</title>
        <authorList>
            <person name="Ma C."/>
        </authorList>
    </citation>
    <scope>NUCLEOTIDE SEQUENCE</scope>
    <source>
        <strain evidence="7">LJ419</strain>
    </source>
</reference>
<dbReference type="GO" id="GO:0005886">
    <property type="term" value="C:plasma membrane"/>
    <property type="evidence" value="ECO:0007669"/>
    <property type="project" value="UniProtKB-SubCell"/>
</dbReference>
<dbReference type="Proteomes" id="UP001139000">
    <property type="component" value="Unassembled WGS sequence"/>
</dbReference>
<keyword evidence="2" id="KW-1003">Cell membrane</keyword>
<dbReference type="RefSeq" id="WP_234657518.1">
    <property type="nucleotide sequence ID" value="NZ_CP094997.1"/>
</dbReference>
<accession>A0A9X1PQI5</accession>
<keyword evidence="3" id="KW-0997">Cell inner membrane</keyword>
<dbReference type="EMBL" id="JAJTTC010000008">
    <property type="protein sequence ID" value="MCF0064579.1"/>
    <property type="molecule type" value="Genomic_DNA"/>
</dbReference>
<keyword evidence="6 7" id="KW-0012">Acyltransferase</keyword>
<keyword evidence="5" id="KW-0472">Membrane</keyword>
<dbReference type="PANTHER" id="PTHR30606:SF10">
    <property type="entry name" value="PHOSPHATIDYLINOSITOL MANNOSIDE ACYLTRANSFERASE"/>
    <property type="match status" value="1"/>
</dbReference>
<evidence type="ECO:0000313" key="7">
    <source>
        <dbReference type="EMBL" id="MCF0064579.1"/>
    </source>
</evidence>
<evidence type="ECO:0000313" key="8">
    <source>
        <dbReference type="Proteomes" id="UP001139000"/>
    </source>
</evidence>
<evidence type="ECO:0000256" key="5">
    <source>
        <dbReference type="ARBA" id="ARBA00023136"/>
    </source>
</evidence>
<protein>
    <submittedName>
        <fullName evidence="7">Lysophospholipid acyltransferase family protein</fullName>
    </submittedName>
</protein>
<gene>
    <name evidence="7" type="ORF">LXM26_23920</name>
</gene>
<dbReference type="PANTHER" id="PTHR30606">
    <property type="entry name" value="LIPID A BIOSYNTHESIS LAUROYL ACYLTRANSFERASE"/>
    <property type="match status" value="1"/>
</dbReference>
<name>A0A9X1PQI5_9BACT</name>
<dbReference type="Pfam" id="PF03279">
    <property type="entry name" value="Lip_A_acyltrans"/>
    <property type="match status" value="1"/>
</dbReference>
<comment type="caution">
    <text evidence="7">The sequence shown here is derived from an EMBL/GenBank/DDBJ whole genome shotgun (WGS) entry which is preliminary data.</text>
</comment>
<organism evidence="7 8">
    <name type="scientific">Dyadobacter chenwenxiniae</name>
    <dbReference type="NCBI Taxonomy" id="2906456"/>
    <lineage>
        <taxon>Bacteria</taxon>
        <taxon>Pseudomonadati</taxon>
        <taxon>Bacteroidota</taxon>
        <taxon>Cytophagia</taxon>
        <taxon>Cytophagales</taxon>
        <taxon>Spirosomataceae</taxon>
        <taxon>Dyadobacter</taxon>
    </lineage>
</organism>
<dbReference type="InterPro" id="IPR004960">
    <property type="entry name" value="LipA_acyltrans"/>
</dbReference>
<evidence type="ECO:0000256" key="4">
    <source>
        <dbReference type="ARBA" id="ARBA00022679"/>
    </source>
</evidence>
<dbReference type="GO" id="GO:0016746">
    <property type="term" value="F:acyltransferase activity"/>
    <property type="evidence" value="ECO:0007669"/>
    <property type="project" value="UniProtKB-KW"/>
</dbReference>
<dbReference type="CDD" id="cd07984">
    <property type="entry name" value="LPLAT_LABLAT-like"/>
    <property type="match status" value="1"/>
</dbReference>
<keyword evidence="8" id="KW-1185">Reference proteome</keyword>
<evidence type="ECO:0000256" key="6">
    <source>
        <dbReference type="ARBA" id="ARBA00023315"/>
    </source>
</evidence>
<keyword evidence="4" id="KW-0808">Transferase</keyword>
<dbReference type="AlphaFoldDB" id="A0A9X1PQI5"/>
<dbReference type="GO" id="GO:0009247">
    <property type="term" value="P:glycolipid biosynthetic process"/>
    <property type="evidence" value="ECO:0007669"/>
    <property type="project" value="UniProtKB-ARBA"/>
</dbReference>
<comment type="subcellular location">
    <subcellularLocation>
        <location evidence="1">Cell inner membrane</location>
    </subcellularLocation>
</comment>
<sequence length="288" mass="33120">MKNKSTQQSLTGISKPLFLIAAALSSLIYLLTSQVMKYRYKVIKKNLFVSFGSESEKKVVNTIKNYYQHLGDLVIEPFLYYLVGPRSRKKLATYTNPELLEGFYKKNKHVVLLASHYGNWEYLINLPKVVNFQVYTAYTPISNERINAWILKMRSSLGVKLIPKRNFYRGALSALKQHENPSLVVVIADQRPAMDSKHFVNFFGQKTRVQIGAEKLAVASDSAVVYLECTKKARFHYDYTFHVISEKPSEAPPMDITDAYYNRLESNIAKDPAHWLWSHDRWKGTPGV</sequence>
<proteinExistence type="predicted"/>